<name>A0ABW9XEX9_9SPHN</name>
<evidence type="ECO:0000256" key="3">
    <source>
        <dbReference type="ARBA" id="ARBA00022840"/>
    </source>
</evidence>
<organism evidence="9 10">
    <name type="scientific">Novosphingobium ovatum</name>
    <dbReference type="NCBI Taxonomy" id="1908523"/>
    <lineage>
        <taxon>Bacteria</taxon>
        <taxon>Pseudomonadati</taxon>
        <taxon>Pseudomonadota</taxon>
        <taxon>Alphaproteobacteria</taxon>
        <taxon>Sphingomonadales</taxon>
        <taxon>Sphingomonadaceae</taxon>
        <taxon>Novosphingobium</taxon>
    </lineage>
</organism>
<dbReference type="PANTHER" id="PTHR45633">
    <property type="entry name" value="60 KDA HEAT SHOCK PROTEIN, MITOCHONDRIAL"/>
    <property type="match status" value="1"/>
</dbReference>
<keyword evidence="4 6" id="KW-0143">Chaperone</keyword>
<dbReference type="RefSeq" id="WP_161718799.1">
    <property type="nucleotide sequence ID" value="NZ_JAAAPO010000004.1"/>
</dbReference>
<dbReference type="InterPro" id="IPR027409">
    <property type="entry name" value="GroEL-like_apical_dom_sf"/>
</dbReference>
<dbReference type="InterPro" id="IPR001844">
    <property type="entry name" value="Cpn60/GroEL"/>
</dbReference>
<protein>
    <recommendedName>
        <fullName evidence="6">Chaperonin GroEL</fullName>
        <ecNumber evidence="6">5.6.1.7</ecNumber>
    </recommendedName>
    <alternativeName>
        <fullName evidence="6">60 kDa chaperonin</fullName>
    </alternativeName>
    <alternativeName>
        <fullName evidence="6">Chaperonin-60</fullName>
        <shortName evidence="6">Cpn60</shortName>
    </alternativeName>
</protein>
<keyword evidence="6" id="KW-0963">Cytoplasm</keyword>
<evidence type="ECO:0000313" key="9">
    <source>
        <dbReference type="EMBL" id="NBC37076.1"/>
    </source>
</evidence>
<dbReference type="EC" id="5.6.1.7" evidence="6"/>
<evidence type="ECO:0000256" key="6">
    <source>
        <dbReference type="HAMAP-Rule" id="MF_00600"/>
    </source>
</evidence>
<comment type="subcellular location">
    <subcellularLocation>
        <location evidence="6">Cytoplasm</location>
    </subcellularLocation>
</comment>
<comment type="caution">
    <text evidence="9">The sequence shown here is derived from an EMBL/GenBank/DDBJ whole genome shotgun (WGS) entry which is preliminary data.</text>
</comment>
<dbReference type="InterPro" id="IPR027413">
    <property type="entry name" value="GROEL-like_equatorial_sf"/>
</dbReference>
<feature type="binding site" evidence="6">
    <location>
        <position position="51"/>
    </location>
    <ligand>
        <name>ATP</name>
        <dbReference type="ChEBI" id="CHEBI:30616"/>
    </ligand>
</feature>
<keyword evidence="10" id="KW-1185">Reference proteome</keyword>
<dbReference type="PRINTS" id="PR00298">
    <property type="entry name" value="CHAPERONIN60"/>
</dbReference>
<feature type="binding site" evidence="6">
    <location>
        <begin position="480"/>
        <end position="482"/>
    </location>
    <ligand>
        <name>ATP</name>
        <dbReference type="ChEBI" id="CHEBI:30616"/>
    </ligand>
</feature>
<dbReference type="NCBIfam" id="NF009488">
    <property type="entry name" value="PRK12850.1"/>
    <property type="match status" value="1"/>
</dbReference>
<feature type="binding site" evidence="6">
    <location>
        <position position="496"/>
    </location>
    <ligand>
        <name>ATP</name>
        <dbReference type="ChEBI" id="CHEBI:30616"/>
    </ligand>
</feature>
<dbReference type="CDD" id="cd03344">
    <property type="entry name" value="GroEL"/>
    <property type="match status" value="1"/>
</dbReference>
<feature type="binding site" evidence="6">
    <location>
        <position position="415"/>
    </location>
    <ligand>
        <name>ATP</name>
        <dbReference type="ChEBI" id="CHEBI:30616"/>
    </ligand>
</feature>
<dbReference type="Gene3D" id="3.50.7.10">
    <property type="entry name" value="GroEL"/>
    <property type="match status" value="1"/>
</dbReference>
<dbReference type="SUPFAM" id="SSF48592">
    <property type="entry name" value="GroEL equatorial domain-like"/>
    <property type="match status" value="1"/>
</dbReference>
<comment type="similarity">
    <text evidence="1 6 7">Belongs to the chaperonin (HSP60) family.</text>
</comment>
<dbReference type="SUPFAM" id="SSF52029">
    <property type="entry name" value="GroEL apical domain-like"/>
    <property type="match status" value="1"/>
</dbReference>
<dbReference type="Pfam" id="PF00118">
    <property type="entry name" value="Cpn60_TCP1"/>
    <property type="match status" value="1"/>
</dbReference>
<dbReference type="NCBIfam" id="TIGR02348">
    <property type="entry name" value="GroEL"/>
    <property type="match status" value="1"/>
</dbReference>
<dbReference type="NCBIfam" id="NF000592">
    <property type="entry name" value="PRK00013.1"/>
    <property type="match status" value="1"/>
</dbReference>
<dbReference type="InterPro" id="IPR018370">
    <property type="entry name" value="Chaperonin_Cpn60_CS"/>
</dbReference>
<evidence type="ECO:0000256" key="8">
    <source>
        <dbReference type="RuleBase" id="RU000419"/>
    </source>
</evidence>
<keyword evidence="5 6" id="KW-0413">Isomerase</keyword>
<dbReference type="Gene3D" id="1.10.560.10">
    <property type="entry name" value="GroEL-like equatorial domain"/>
    <property type="match status" value="1"/>
</dbReference>
<comment type="subunit">
    <text evidence="6 8">Forms a cylinder of 14 subunits composed of two heptameric rings stacked back-to-back. Interacts with the co-chaperonin GroES.</text>
</comment>
<dbReference type="PROSITE" id="PS00296">
    <property type="entry name" value="CHAPERONINS_CPN60"/>
    <property type="match status" value="1"/>
</dbReference>
<dbReference type="EMBL" id="JAAAPO010000004">
    <property type="protein sequence ID" value="NBC37076.1"/>
    <property type="molecule type" value="Genomic_DNA"/>
</dbReference>
<evidence type="ECO:0000256" key="1">
    <source>
        <dbReference type="ARBA" id="ARBA00006607"/>
    </source>
</evidence>
<dbReference type="SUPFAM" id="SSF54849">
    <property type="entry name" value="GroEL-intermediate domain like"/>
    <property type="match status" value="1"/>
</dbReference>
<dbReference type="HAMAP" id="MF_00600">
    <property type="entry name" value="CH60"/>
    <property type="match status" value="1"/>
</dbReference>
<keyword evidence="3 6" id="KW-0067">ATP-binding</keyword>
<dbReference type="NCBIfam" id="NF009489">
    <property type="entry name" value="PRK12851.1"/>
    <property type="match status" value="1"/>
</dbReference>
<evidence type="ECO:0000313" key="10">
    <source>
        <dbReference type="Proteomes" id="UP000753724"/>
    </source>
</evidence>
<comment type="function">
    <text evidence="6 8">Together with its co-chaperonin GroES, plays an essential role in assisting protein folding. The GroEL-GroES system forms a nano-cage that allows encapsulation of the non-native substrate proteins and provides a physical environment optimized to promote and accelerate protein folding.</text>
</comment>
<dbReference type="InterPro" id="IPR002423">
    <property type="entry name" value="Cpn60/GroEL/TCP-1"/>
</dbReference>
<evidence type="ECO:0000256" key="4">
    <source>
        <dbReference type="ARBA" id="ARBA00023186"/>
    </source>
</evidence>
<accession>A0ABW9XEX9</accession>
<evidence type="ECO:0000256" key="2">
    <source>
        <dbReference type="ARBA" id="ARBA00022741"/>
    </source>
</evidence>
<proteinExistence type="inferred from homology"/>
<dbReference type="Proteomes" id="UP000753724">
    <property type="component" value="Unassembled WGS sequence"/>
</dbReference>
<feature type="binding site" evidence="6">
    <location>
        <begin position="87"/>
        <end position="91"/>
    </location>
    <ligand>
        <name>ATP</name>
        <dbReference type="ChEBI" id="CHEBI:30616"/>
    </ligand>
</feature>
<gene>
    <name evidence="6 9" type="primary">groL</name>
    <name evidence="6" type="synonym">groEL</name>
    <name evidence="9" type="ORF">GTZ99_10960</name>
</gene>
<evidence type="ECO:0000256" key="5">
    <source>
        <dbReference type="ARBA" id="ARBA00023235"/>
    </source>
</evidence>
<keyword evidence="2 6" id="KW-0547">Nucleotide-binding</keyword>
<sequence length="545" mass="57307">MAAKDVKFGRDVRERILKGVDTLADAVKVTLGPKGRNVVIEKSFGAPRITKDGVSVAKEIELKDKFENLGAQMLREVASKSNDKAGDGTTTATVLAQAIVREGLKAVAAGINPMDLKRGIDTAAAAVVADLAGRSKPVTDSAQIAQVGIISANGDVEVGQKIAEAMEKVGKEGVITVEEAKGLEFELDVVEGMQFDRGYLSPYFVTNPEKMTVELDNPYILIHEKKLSSLQSLLPILEAVVQSGRPLLIIAEDIEGEALATLVVNKLRGGLKIAAVKAPGFGDRRKAMLGDIATLTAGEMISEDLGIKLETVTLGMLGQAKKVTIDKDNTTIVDGLGSADEIKARVEQIKAQIEITTSDYDREKLQERLAKLAGGVAVIKVGGSTEVEVKERKDRVDDALHATRAAVEEGIVPGGGTALLYATKALAGLTGANEDQTRGIDIVRKAITAPIKQIAENAGVDGVLVAGKLLDQSDETLGFNAATETYENLLNAGVIDPTKVVRTALQNASSVAGLLITTEAGIVEKPEDKPAMPAMPGGGMGGMDF</sequence>
<reference evidence="10" key="1">
    <citation type="submission" date="2020-01" db="EMBL/GenBank/DDBJ databases">
        <title>Sphingomonas sp. strain CSW-10.</title>
        <authorList>
            <person name="Chen W.-M."/>
        </authorList>
    </citation>
    <scope>NUCLEOTIDE SEQUENCE [LARGE SCALE GENOMIC DNA]</scope>
    <source>
        <strain evidence="10">FSY-8</strain>
    </source>
</reference>
<dbReference type="Gene3D" id="3.30.260.10">
    <property type="entry name" value="TCP-1-like chaperonin intermediate domain"/>
    <property type="match status" value="1"/>
</dbReference>
<feature type="binding site" evidence="6">
    <location>
        <begin position="30"/>
        <end position="33"/>
    </location>
    <ligand>
        <name>ATP</name>
        <dbReference type="ChEBI" id="CHEBI:30616"/>
    </ligand>
</feature>
<dbReference type="InterPro" id="IPR027410">
    <property type="entry name" value="TCP-1-like_intermed_sf"/>
</dbReference>
<dbReference type="NCBIfam" id="NF009487">
    <property type="entry name" value="PRK12849.1"/>
    <property type="match status" value="1"/>
</dbReference>
<evidence type="ECO:0000256" key="7">
    <source>
        <dbReference type="RuleBase" id="RU000418"/>
    </source>
</evidence>